<proteinExistence type="predicted"/>
<name>A0ABR4HRS4_9EURO</name>
<feature type="compositionally biased region" description="Low complexity" evidence="1">
    <location>
        <begin position="47"/>
        <end position="60"/>
    </location>
</feature>
<feature type="domain" description="Thioesterase" evidence="2">
    <location>
        <begin position="118"/>
        <end position="166"/>
    </location>
</feature>
<dbReference type="PANTHER" id="PTHR47260">
    <property type="entry name" value="UPF0644 PROTEIN PB2B4.06"/>
    <property type="match status" value="1"/>
</dbReference>
<dbReference type="Proteomes" id="UP001610335">
    <property type="component" value="Unassembled WGS sequence"/>
</dbReference>
<feature type="compositionally biased region" description="Pro residues" evidence="1">
    <location>
        <begin position="29"/>
        <end position="46"/>
    </location>
</feature>
<evidence type="ECO:0000256" key="1">
    <source>
        <dbReference type="SAM" id="MobiDB-lite"/>
    </source>
</evidence>
<accession>A0ABR4HRS4</accession>
<evidence type="ECO:0000313" key="3">
    <source>
        <dbReference type="EMBL" id="KAL2818196.1"/>
    </source>
</evidence>
<feature type="region of interest" description="Disordered" evidence="1">
    <location>
        <begin position="1"/>
        <end position="61"/>
    </location>
</feature>
<dbReference type="InterPro" id="IPR006683">
    <property type="entry name" value="Thioestr_dom"/>
</dbReference>
<dbReference type="InterPro" id="IPR052061">
    <property type="entry name" value="PTE-AB_protein"/>
</dbReference>
<dbReference type="SUPFAM" id="SSF54637">
    <property type="entry name" value="Thioesterase/thiol ester dehydrase-isomerase"/>
    <property type="match status" value="1"/>
</dbReference>
<dbReference type="InterPro" id="IPR029069">
    <property type="entry name" value="HotDog_dom_sf"/>
</dbReference>
<comment type="caution">
    <text evidence="3">The sequence shown here is derived from an EMBL/GenBank/DDBJ whole genome shotgun (WGS) entry which is preliminary data.</text>
</comment>
<gene>
    <name evidence="3" type="ORF">BDW59DRAFT_165643</name>
</gene>
<protein>
    <submittedName>
        <fullName evidence="3">HotDog domain-containing protein</fullName>
    </submittedName>
</protein>
<dbReference type="EMBL" id="JBFXLS010000086">
    <property type="protein sequence ID" value="KAL2818196.1"/>
    <property type="molecule type" value="Genomic_DNA"/>
</dbReference>
<feature type="compositionally biased region" description="Polar residues" evidence="1">
    <location>
        <begin position="1"/>
        <end position="13"/>
    </location>
</feature>
<evidence type="ECO:0000313" key="4">
    <source>
        <dbReference type="Proteomes" id="UP001610335"/>
    </source>
</evidence>
<organism evidence="3 4">
    <name type="scientific">Aspergillus cavernicola</name>
    <dbReference type="NCBI Taxonomy" id="176166"/>
    <lineage>
        <taxon>Eukaryota</taxon>
        <taxon>Fungi</taxon>
        <taxon>Dikarya</taxon>
        <taxon>Ascomycota</taxon>
        <taxon>Pezizomycotina</taxon>
        <taxon>Eurotiomycetes</taxon>
        <taxon>Eurotiomycetidae</taxon>
        <taxon>Eurotiales</taxon>
        <taxon>Aspergillaceae</taxon>
        <taxon>Aspergillus</taxon>
        <taxon>Aspergillus subgen. Nidulantes</taxon>
    </lineage>
</organism>
<keyword evidence="4" id="KW-1185">Reference proteome</keyword>
<evidence type="ECO:0000259" key="2">
    <source>
        <dbReference type="Pfam" id="PF03061"/>
    </source>
</evidence>
<dbReference type="Pfam" id="PF03061">
    <property type="entry name" value="4HBT"/>
    <property type="match status" value="1"/>
</dbReference>
<dbReference type="Gene3D" id="3.10.129.10">
    <property type="entry name" value="Hotdog Thioesterase"/>
    <property type="match status" value="1"/>
</dbReference>
<sequence length="220" mass="23035">MPPNNSNPFTTHPLTAPLLADKSYTQVPQVPPQPPSPSPSPSPKSPYSPSSKSNSDSNPPKILKHTWHDPFFLKTTSSSTATALLRATFLFRTSTSPSSTPTGHLLLHLGPDICGQPGIAHGGFLATVLDEVCGNLINYAGLDGGVGMFTGGLDVKYKRPVLVDDREGGEGTVIVATATARVGMGMGRKVVVEGVIRDSSGEVCTTAEAVFVKKRGEGVL</sequence>
<dbReference type="PANTHER" id="PTHR47260:SF3">
    <property type="entry name" value="THIOESTERASE FAMILY PROTEIN (AFU_ORTHOLOGUE AFUA_7G03960)"/>
    <property type="match status" value="1"/>
</dbReference>
<reference evidence="3 4" key="1">
    <citation type="submission" date="2024-07" db="EMBL/GenBank/DDBJ databases">
        <title>Section-level genome sequencing and comparative genomics of Aspergillus sections Usti and Cavernicolus.</title>
        <authorList>
            <consortium name="Lawrence Berkeley National Laboratory"/>
            <person name="Nybo J.L."/>
            <person name="Vesth T.C."/>
            <person name="Theobald S."/>
            <person name="Frisvad J.C."/>
            <person name="Larsen T.O."/>
            <person name="Kjaerboelling I."/>
            <person name="Rothschild-Mancinelli K."/>
            <person name="Lyhne E.K."/>
            <person name="Kogle M.E."/>
            <person name="Barry K."/>
            <person name="Clum A."/>
            <person name="Na H."/>
            <person name="Ledsgaard L."/>
            <person name="Lin J."/>
            <person name="Lipzen A."/>
            <person name="Kuo A."/>
            <person name="Riley R."/>
            <person name="Mondo S."/>
            <person name="LaButti K."/>
            <person name="Haridas S."/>
            <person name="Pangalinan J."/>
            <person name="Salamov A.A."/>
            <person name="Simmons B.A."/>
            <person name="Magnuson J.K."/>
            <person name="Chen J."/>
            <person name="Drula E."/>
            <person name="Henrissat B."/>
            <person name="Wiebenga A."/>
            <person name="Lubbers R.J."/>
            <person name="Gomes A.C."/>
            <person name="Makela M.R."/>
            <person name="Stajich J."/>
            <person name="Grigoriev I.V."/>
            <person name="Mortensen U.H."/>
            <person name="De vries R.P."/>
            <person name="Baker S.E."/>
            <person name="Andersen M.R."/>
        </authorList>
    </citation>
    <scope>NUCLEOTIDE SEQUENCE [LARGE SCALE GENOMIC DNA]</scope>
    <source>
        <strain evidence="3 4">CBS 600.67</strain>
    </source>
</reference>
<dbReference type="CDD" id="cd03443">
    <property type="entry name" value="PaaI_thioesterase"/>
    <property type="match status" value="1"/>
</dbReference>